<feature type="binding site" evidence="13">
    <location>
        <position position="168"/>
    </location>
    <ligand>
        <name>ITP</name>
        <dbReference type="ChEBI" id="CHEBI:61402"/>
    </ligand>
</feature>
<dbReference type="Pfam" id="PF01725">
    <property type="entry name" value="Ham1p_like"/>
    <property type="match status" value="1"/>
</dbReference>
<dbReference type="SUPFAM" id="SSF52972">
    <property type="entry name" value="ITPase-like"/>
    <property type="match status" value="1"/>
</dbReference>
<dbReference type="PANTHER" id="PTHR11067:SF9">
    <property type="entry name" value="INOSINE TRIPHOSPHATE PYROPHOSPHATASE"/>
    <property type="match status" value="1"/>
</dbReference>
<feature type="binding site" evidence="13">
    <location>
        <begin position="173"/>
        <end position="174"/>
    </location>
    <ligand>
        <name>ITP</name>
        <dbReference type="ChEBI" id="CHEBI:61402"/>
    </ligand>
</feature>
<evidence type="ECO:0000256" key="8">
    <source>
        <dbReference type="ARBA" id="ARBA00023080"/>
    </source>
</evidence>
<evidence type="ECO:0000256" key="9">
    <source>
        <dbReference type="ARBA" id="ARBA00054940"/>
    </source>
</evidence>
<dbReference type="InterPro" id="IPR029001">
    <property type="entry name" value="ITPase-like_fam"/>
</dbReference>
<evidence type="ECO:0000256" key="10">
    <source>
        <dbReference type="ARBA" id="ARBA00093218"/>
    </source>
</evidence>
<keyword evidence="7 13" id="KW-0460">Magnesium</keyword>
<reference evidence="14 15" key="1">
    <citation type="submission" date="2022-05" db="EMBL/GenBank/DDBJ databases">
        <title>A multi-omics perspective on studying reproductive biology in Daphnia sinensis.</title>
        <authorList>
            <person name="Jia J."/>
        </authorList>
    </citation>
    <scope>NUCLEOTIDE SEQUENCE [LARGE SCALE GENOMIC DNA]</scope>
    <source>
        <strain evidence="14 15">WSL</strain>
    </source>
</reference>
<comment type="function">
    <text evidence="13">Pyrophosphatase that hydrolyzes non-canonical purine nucleotides such as inosine triphosphate (ITP), deoxyinosine triphosphate (dITP) or xanthosine 5'-triphosphate (XTP) to their respective monophosphate derivatives. The enzyme does not distinguish between the deoxy- and ribose forms. Probably excludes non-canonical purines from RNA and DNA precursor pools, thus preventing their incorporation into RNA and DNA and avoiding chromosomal lesions.</text>
</comment>
<evidence type="ECO:0000313" key="14">
    <source>
        <dbReference type="EMBL" id="KAI9556858.1"/>
    </source>
</evidence>
<comment type="subunit">
    <text evidence="13">Homodimer.</text>
</comment>
<dbReference type="Proteomes" id="UP000820818">
    <property type="component" value="Linkage Group LG6"/>
</dbReference>
<evidence type="ECO:0000256" key="6">
    <source>
        <dbReference type="ARBA" id="ARBA00022801"/>
    </source>
</evidence>
<gene>
    <name evidence="14" type="ORF">GHT06_016650</name>
</gene>
<dbReference type="GO" id="GO:0035870">
    <property type="term" value="F:dITP diphosphatase activity"/>
    <property type="evidence" value="ECO:0007669"/>
    <property type="project" value="UniProtKB-UniRule"/>
</dbReference>
<comment type="similarity">
    <text evidence="2 13">Belongs to the HAM1 NTPase family.</text>
</comment>
<evidence type="ECO:0000256" key="12">
    <source>
        <dbReference type="ARBA" id="ARBA00093271"/>
    </source>
</evidence>
<dbReference type="GO" id="GO:0009204">
    <property type="term" value="P:deoxyribonucleoside triphosphate catabolic process"/>
    <property type="evidence" value="ECO:0007669"/>
    <property type="project" value="UniProtKB-UniRule"/>
</dbReference>
<dbReference type="GO" id="GO:0000166">
    <property type="term" value="F:nucleotide binding"/>
    <property type="evidence" value="ECO:0007669"/>
    <property type="project" value="UniProtKB-KW"/>
</dbReference>
<dbReference type="GO" id="GO:0036220">
    <property type="term" value="F:ITP diphosphatase activity"/>
    <property type="evidence" value="ECO:0007669"/>
    <property type="project" value="UniProtKB-UniRule"/>
</dbReference>
<evidence type="ECO:0000256" key="11">
    <source>
        <dbReference type="ARBA" id="ARBA00093255"/>
    </source>
</evidence>
<proteinExistence type="inferred from homology"/>
<dbReference type="AlphaFoldDB" id="A0AAD5PT77"/>
<dbReference type="HAMAP" id="MF_03148">
    <property type="entry name" value="HAM1_NTPase"/>
    <property type="match status" value="1"/>
</dbReference>
<evidence type="ECO:0000256" key="3">
    <source>
        <dbReference type="ARBA" id="ARBA00022490"/>
    </source>
</evidence>
<dbReference type="EMBL" id="WJBH02000006">
    <property type="protein sequence ID" value="KAI9556858.1"/>
    <property type="molecule type" value="Genomic_DNA"/>
</dbReference>
<keyword evidence="5 13" id="KW-0547">Nucleotide-binding</keyword>
<comment type="cofactor">
    <cofactor evidence="13">
        <name>Mg(2+)</name>
        <dbReference type="ChEBI" id="CHEBI:18420"/>
    </cofactor>
    <cofactor evidence="13">
        <name>Mn(2+)</name>
        <dbReference type="ChEBI" id="CHEBI:29035"/>
    </cofactor>
    <text evidence="13">Binds 1 divalent metal cation per subunit; can use either Mg(2+) or Mn(2+).</text>
</comment>
<feature type="binding site" evidence="13">
    <location>
        <begin position="69"/>
        <end position="70"/>
    </location>
    <ligand>
        <name>ITP</name>
        <dbReference type="ChEBI" id="CHEBI:61402"/>
    </ligand>
</feature>
<name>A0AAD5PT77_9CRUS</name>
<feature type="binding site" evidence="13">
    <location>
        <begin position="145"/>
        <end position="148"/>
    </location>
    <ligand>
        <name>ITP</name>
        <dbReference type="ChEBI" id="CHEBI:61402"/>
    </ligand>
</feature>
<sequence length="199" mass="22219">MSLRPITFVTGNVKKLEEVTAILGSNTLFKVVRQDLDLPEYQGADPDYIVREKCLSAIRITNGPTLVEDTCLCFNALKGLPGPYVKWFLAKIGPSGLANLLSGWEDKSAYALCLFAYSEGIDETIHIFRGKTEGIIVNPRGPQDFGWDACFQPNGFTLTYAEMEKDMKNSISHRGKALNAMKNYFSDIHMKLDKKDISL</sequence>
<dbReference type="InterPro" id="IPR027502">
    <property type="entry name" value="ITPase"/>
</dbReference>
<dbReference type="PANTHER" id="PTHR11067">
    <property type="entry name" value="INOSINE TRIPHOSPHATE PYROPHOSPHATASE/HAM1 PROTEIN"/>
    <property type="match status" value="1"/>
</dbReference>
<comment type="function">
    <text evidence="9">Pyrophosphatase that hydrolyzes the non-canonical purine nucleotides inosine triphosphate (ITP), deoxyinosine triphosphate (dITP) as well as 2'-deoxy-N-6-hydroxylaminopurine triphosphate (dHAPTP) and xanthosine 5'-triphosphate (XTP) to their respective monophosphate derivatives. The enzyme does not distinguish between the deoxy- and ribose forms. Probably excludes non-canonical purines from RNA and DNA precursor pools, thus preventing their incorporation into RNA and DNA and avoiding chromosomal lesions.</text>
</comment>
<dbReference type="InterPro" id="IPR002637">
    <property type="entry name" value="RdgB/HAM1"/>
</dbReference>
<comment type="catalytic activity">
    <reaction evidence="11">
        <text>dITP + H2O = dIMP + diphosphate + H(+)</text>
        <dbReference type="Rhea" id="RHEA:28342"/>
        <dbReference type="ChEBI" id="CHEBI:15377"/>
        <dbReference type="ChEBI" id="CHEBI:15378"/>
        <dbReference type="ChEBI" id="CHEBI:33019"/>
        <dbReference type="ChEBI" id="CHEBI:61194"/>
        <dbReference type="ChEBI" id="CHEBI:61382"/>
        <dbReference type="EC" id="3.6.1.66"/>
    </reaction>
    <physiologicalReaction direction="left-to-right" evidence="11">
        <dbReference type="Rhea" id="RHEA:28343"/>
    </physiologicalReaction>
</comment>
<comment type="caution">
    <text evidence="14">The sequence shown here is derived from an EMBL/GenBank/DDBJ whole genome shotgun (WGS) entry which is preliminary data.</text>
</comment>
<protein>
    <recommendedName>
        <fullName evidence="13">Inosine triphosphate pyrophosphatase</fullName>
        <shortName evidence="13">ITPase</shortName>
        <shortName evidence="13">Inosine triphosphatase</shortName>
        <ecNumber evidence="13">3.6.1.66</ecNumber>
    </recommendedName>
    <alternativeName>
        <fullName evidence="13">Non-canonical purine NTP pyrophosphatase</fullName>
    </alternativeName>
    <alternativeName>
        <fullName evidence="13">Non-standard purine NTP pyrophosphatase</fullName>
    </alternativeName>
    <alternativeName>
        <fullName evidence="13">Nucleoside-triphosphate diphosphatase</fullName>
    </alternativeName>
    <alternativeName>
        <fullName evidence="13">Nucleoside-triphosphate pyrophosphatase</fullName>
        <shortName evidence="13">NTPase</shortName>
    </alternativeName>
    <alternativeName>
        <fullName evidence="13">XTP/dITP diphosphatase</fullName>
    </alternativeName>
</protein>
<evidence type="ECO:0000256" key="1">
    <source>
        <dbReference type="ARBA" id="ARBA00004496"/>
    </source>
</evidence>
<accession>A0AAD5PT77</accession>
<feature type="binding site" evidence="13">
    <location>
        <begin position="10"/>
        <end position="15"/>
    </location>
    <ligand>
        <name>ITP</name>
        <dbReference type="ChEBI" id="CHEBI:61402"/>
    </ligand>
</feature>
<comment type="catalytic activity">
    <reaction evidence="10">
        <text>ITP + H2O = IMP + diphosphate + H(+)</text>
        <dbReference type="Rhea" id="RHEA:29399"/>
        <dbReference type="ChEBI" id="CHEBI:15377"/>
        <dbReference type="ChEBI" id="CHEBI:15378"/>
        <dbReference type="ChEBI" id="CHEBI:33019"/>
        <dbReference type="ChEBI" id="CHEBI:58053"/>
        <dbReference type="ChEBI" id="CHEBI:61402"/>
        <dbReference type="EC" id="3.6.1.66"/>
    </reaction>
    <physiologicalReaction direction="left-to-right" evidence="10">
        <dbReference type="Rhea" id="RHEA:29400"/>
    </physiologicalReaction>
</comment>
<keyword evidence="3 13" id="KW-0963">Cytoplasm</keyword>
<evidence type="ECO:0000256" key="7">
    <source>
        <dbReference type="ARBA" id="ARBA00022842"/>
    </source>
</evidence>
<feature type="binding site" evidence="13">
    <location>
        <position position="69"/>
    </location>
    <ligand>
        <name>Mg(2+)</name>
        <dbReference type="ChEBI" id="CHEBI:18420"/>
    </ligand>
</feature>
<dbReference type="GO" id="GO:0036222">
    <property type="term" value="F:XTP diphosphatase activity"/>
    <property type="evidence" value="ECO:0007669"/>
    <property type="project" value="UniProtKB-UniRule"/>
</dbReference>
<comment type="catalytic activity">
    <reaction evidence="12">
        <text>N(6)-hydroxy-dATP + H2O = N(6)-hydroxy-dAMP + diphosphate + H(+)</text>
        <dbReference type="Rhea" id="RHEA:83971"/>
        <dbReference type="ChEBI" id="CHEBI:15377"/>
        <dbReference type="ChEBI" id="CHEBI:15378"/>
        <dbReference type="ChEBI" id="CHEBI:33019"/>
        <dbReference type="ChEBI" id="CHEBI:233529"/>
        <dbReference type="ChEBI" id="CHEBI:233530"/>
    </reaction>
    <physiologicalReaction direction="left-to-right" evidence="12">
        <dbReference type="Rhea" id="RHEA:83972"/>
    </physiologicalReaction>
</comment>
<comment type="catalytic activity">
    <reaction evidence="13">
        <text>XTP + H2O = XMP + diphosphate + H(+)</text>
        <dbReference type="Rhea" id="RHEA:28610"/>
        <dbReference type="ChEBI" id="CHEBI:15377"/>
        <dbReference type="ChEBI" id="CHEBI:15378"/>
        <dbReference type="ChEBI" id="CHEBI:33019"/>
        <dbReference type="ChEBI" id="CHEBI:57464"/>
        <dbReference type="ChEBI" id="CHEBI:61314"/>
        <dbReference type="EC" id="3.6.1.66"/>
    </reaction>
</comment>
<evidence type="ECO:0000256" key="4">
    <source>
        <dbReference type="ARBA" id="ARBA00022723"/>
    </source>
</evidence>
<dbReference type="GO" id="GO:0005737">
    <property type="term" value="C:cytoplasm"/>
    <property type="evidence" value="ECO:0007669"/>
    <property type="project" value="UniProtKB-SubCell"/>
</dbReference>
<keyword evidence="8 13" id="KW-0546">Nucleotide metabolism</keyword>
<comment type="subcellular location">
    <subcellularLocation>
        <location evidence="1 13">Cytoplasm</location>
    </subcellularLocation>
</comment>
<evidence type="ECO:0000256" key="5">
    <source>
        <dbReference type="ARBA" id="ARBA00022741"/>
    </source>
</evidence>
<evidence type="ECO:0000256" key="13">
    <source>
        <dbReference type="HAMAP-Rule" id="MF_03148"/>
    </source>
</evidence>
<evidence type="ECO:0000313" key="15">
    <source>
        <dbReference type="Proteomes" id="UP000820818"/>
    </source>
</evidence>
<dbReference type="EC" id="3.6.1.66" evidence="13"/>
<dbReference type="FunFam" id="3.90.950.10:FF:000003">
    <property type="entry name" value="Inosine triphosphate pyrophosphatase"/>
    <property type="match status" value="1"/>
</dbReference>
<feature type="binding site" evidence="13">
    <location>
        <position position="40"/>
    </location>
    <ligand>
        <name>Mg(2+)</name>
        <dbReference type="ChEBI" id="CHEBI:18420"/>
    </ligand>
</feature>
<keyword evidence="15" id="KW-1185">Reference proteome</keyword>
<feature type="binding site" evidence="13">
    <location>
        <position position="53"/>
    </location>
    <ligand>
        <name>ITP</name>
        <dbReference type="ChEBI" id="CHEBI:61402"/>
    </ligand>
</feature>
<organism evidence="14 15">
    <name type="scientific">Daphnia sinensis</name>
    <dbReference type="NCBI Taxonomy" id="1820382"/>
    <lineage>
        <taxon>Eukaryota</taxon>
        <taxon>Metazoa</taxon>
        <taxon>Ecdysozoa</taxon>
        <taxon>Arthropoda</taxon>
        <taxon>Crustacea</taxon>
        <taxon>Branchiopoda</taxon>
        <taxon>Diplostraca</taxon>
        <taxon>Cladocera</taxon>
        <taxon>Anomopoda</taxon>
        <taxon>Daphniidae</taxon>
        <taxon>Daphnia</taxon>
        <taxon>Daphnia similis group</taxon>
    </lineage>
</organism>
<keyword evidence="4 13" id="KW-0479">Metal-binding</keyword>
<dbReference type="CDD" id="cd00515">
    <property type="entry name" value="HAM1"/>
    <property type="match status" value="1"/>
</dbReference>
<keyword evidence="6 13" id="KW-0378">Hydrolase</keyword>
<dbReference type="GO" id="GO:0009117">
    <property type="term" value="P:nucleotide metabolic process"/>
    <property type="evidence" value="ECO:0007669"/>
    <property type="project" value="UniProtKB-KW"/>
</dbReference>
<dbReference type="Gene3D" id="3.90.950.10">
    <property type="match status" value="1"/>
</dbReference>
<dbReference type="GO" id="GO:0046872">
    <property type="term" value="F:metal ion binding"/>
    <property type="evidence" value="ECO:0007669"/>
    <property type="project" value="UniProtKB-KW"/>
</dbReference>
<evidence type="ECO:0000256" key="2">
    <source>
        <dbReference type="ARBA" id="ARBA00008023"/>
    </source>
</evidence>
<keyword evidence="13" id="KW-0464">Manganese</keyword>